<dbReference type="RefSeq" id="WP_200116263.1">
    <property type="nucleotide sequence ID" value="NZ_JAEHOH010000021.1"/>
</dbReference>
<comment type="caution">
    <text evidence="2">The sequence shown here is derived from an EMBL/GenBank/DDBJ whole genome shotgun (WGS) entry which is preliminary data.</text>
</comment>
<keyword evidence="3" id="KW-1185">Reference proteome</keyword>
<accession>A0A934UW35</accession>
<proteinExistence type="predicted"/>
<sequence>MEDWRNASVDGHGTYWLQETRAPEGHQLLAKPMRFWVAPDSPTPDGVGPGDPALYDYQGRLSFPVVGDGESSAPGQGLGGTEIRGVCEDPGRLPADGQPSCVMPTGWLMQIYDAKLLPLPFSGAAPTRMLLAGGGLLLLAGLVGVWWLRRRRASADTGAAPAS</sequence>
<reference evidence="2" key="1">
    <citation type="submission" date="2020-12" db="EMBL/GenBank/DDBJ databases">
        <title>Leucobacter sp. CAS1, isolated from Chromium sludge.</title>
        <authorList>
            <person name="Xu Z."/>
        </authorList>
    </citation>
    <scope>NUCLEOTIDE SEQUENCE</scope>
    <source>
        <strain evidence="2">CSA1</strain>
    </source>
</reference>
<dbReference type="Gene3D" id="2.60.40.10">
    <property type="entry name" value="Immunoglobulins"/>
    <property type="match status" value="1"/>
</dbReference>
<dbReference type="GO" id="GO:0005975">
    <property type="term" value="P:carbohydrate metabolic process"/>
    <property type="evidence" value="ECO:0007669"/>
    <property type="project" value="UniProtKB-ARBA"/>
</dbReference>
<dbReference type="InterPro" id="IPR013783">
    <property type="entry name" value="Ig-like_fold"/>
</dbReference>
<keyword evidence="1" id="KW-0472">Membrane</keyword>
<evidence type="ECO:0000256" key="1">
    <source>
        <dbReference type="SAM" id="Phobius"/>
    </source>
</evidence>
<dbReference type="EMBL" id="JAEHOH010000021">
    <property type="protein sequence ID" value="MBK0420126.1"/>
    <property type="molecule type" value="Genomic_DNA"/>
</dbReference>
<keyword evidence="1" id="KW-1133">Transmembrane helix</keyword>
<name>A0A934UW35_9MICO</name>
<gene>
    <name evidence="2" type="ORF">JD276_13900</name>
</gene>
<evidence type="ECO:0008006" key="4">
    <source>
        <dbReference type="Google" id="ProtNLM"/>
    </source>
</evidence>
<evidence type="ECO:0000313" key="3">
    <source>
        <dbReference type="Proteomes" id="UP000608530"/>
    </source>
</evidence>
<keyword evidence="1" id="KW-0812">Transmembrane</keyword>
<evidence type="ECO:0000313" key="2">
    <source>
        <dbReference type="EMBL" id="MBK0420126.1"/>
    </source>
</evidence>
<feature type="transmembrane region" description="Helical" evidence="1">
    <location>
        <begin position="129"/>
        <end position="148"/>
    </location>
</feature>
<dbReference type="Proteomes" id="UP000608530">
    <property type="component" value="Unassembled WGS sequence"/>
</dbReference>
<protein>
    <recommendedName>
        <fullName evidence="4">Prealbumin-like fold domain-containing protein</fullName>
    </recommendedName>
</protein>
<dbReference type="AlphaFoldDB" id="A0A934UW35"/>
<organism evidence="2 3">
    <name type="scientific">Leucobacter chromiisoli</name>
    <dbReference type="NCBI Taxonomy" id="2796471"/>
    <lineage>
        <taxon>Bacteria</taxon>
        <taxon>Bacillati</taxon>
        <taxon>Actinomycetota</taxon>
        <taxon>Actinomycetes</taxon>
        <taxon>Micrococcales</taxon>
        <taxon>Microbacteriaceae</taxon>
        <taxon>Leucobacter</taxon>
    </lineage>
</organism>